<accession>A0A1D1UEU0</accession>
<protein>
    <recommendedName>
        <fullName evidence="5">ceramide glucosyltransferase</fullName>
        <ecNumber evidence="5">2.4.1.80</ecNumber>
    </recommendedName>
</protein>
<reference evidence="12 13" key="1">
    <citation type="journal article" date="2016" name="Nat. Commun.">
        <title>Extremotolerant tardigrade genome and improved radiotolerance of human cultured cells by tardigrade-unique protein.</title>
        <authorList>
            <person name="Hashimoto T."/>
            <person name="Horikawa D.D."/>
            <person name="Saito Y."/>
            <person name="Kuwahara H."/>
            <person name="Kozuka-Hata H."/>
            <person name="Shin-I T."/>
            <person name="Minakuchi Y."/>
            <person name="Ohishi K."/>
            <person name="Motoyama A."/>
            <person name="Aizu T."/>
            <person name="Enomoto A."/>
            <person name="Kondo K."/>
            <person name="Tanaka S."/>
            <person name="Hara Y."/>
            <person name="Koshikawa S."/>
            <person name="Sagara H."/>
            <person name="Miura T."/>
            <person name="Yokobori S."/>
            <person name="Miyagawa K."/>
            <person name="Suzuki Y."/>
            <person name="Kubo T."/>
            <person name="Oyama M."/>
            <person name="Kohara Y."/>
            <person name="Fujiyama A."/>
            <person name="Arakawa K."/>
            <person name="Katayama T."/>
            <person name="Toyoda A."/>
            <person name="Kunieda T."/>
        </authorList>
    </citation>
    <scope>NUCLEOTIDE SEQUENCE [LARGE SCALE GENOMIC DNA]</scope>
    <source>
        <strain evidence="12 13">YOKOZUNA-1</strain>
    </source>
</reference>
<dbReference type="Pfam" id="PF13506">
    <property type="entry name" value="Glyco_transf_21"/>
    <property type="match status" value="2"/>
</dbReference>
<evidence type="ECO:0000256" key="1">
    <source>
        <dbReference type="ARBA" id="ARBA00004141"/>
    </source>
</evidence>
<dbReference type="STRING" id="947166.A0A1D1UEU0"/>
<dbReference type="GO" id="GO:0016020">
    <property type="term" value="C:membrane"/>
    <property type="evidence" value="ECO:0007669"/>
    <property type="project" value="UniProtKB-SubCell"/>
</dbReference>
<evidence type="ECO:0000256" key="8">
    <source>
        <dbReference type="ARBA" id="ARBA00022692"/>
    </source>
</evidence>
<dbReference type="InterPro" id="IPR025993">
    <property type="entry name" value="Ceramide_glucosylTrfase"/>
</dbReference>
<dbReference type="GO" id="GO:0006679">
    <property type="term" value="P:glucosylceramide biosynthetic process"/>
    <property type="evidence" value="ECO:0007669"/>
    <property type="project" value="TreeGrafter"/>
</dbReference>
<evidence type="ECO:0000256" key="5">
    <source>
        <dbReference type="ARBA" id="ARBA00012699"/>
    </source>
</evidence>
<evidence type="ECO:0000313" key="12">
    <source>
        <dbReference type="EMBL" id="GAU88156.1"/>
    </source>
</evidence>
<evidence type="ECO:0000256" key="7">
    <source>
        <dbReference type="ARBA" id="ARBA00022679"/>
    </source>
</evidence>
<dbReference type="Gene3D" id="3.90.550.10">
    <property type="entry name" value="Spore Coat Polysaccharide Biosynthesis Protein SpsA, Chain A"/>
    <property type="match status" value="1"/>
</dbReference>
<dbReference type="InterPro" id="IPR029044">
    <property type="entry name" value="Nucleotide-diphossugar_trans"/>
</dbReference>
<comment type="similarity">
    <text evidence="4">Belongs to the glycosyltransferase 2 family.</text>
</comment>
<dbReference type="Proteomes" id="UP000186922">
    <property type="component" value="Unassembled WGS sequence"/>
</dbReference>
<comment type="subcellular location">
    <subcellularLocation>
        <location evidence="1">Membrane</location>
        <topology evidence="1">Multi-pass membrane protein</topology>
    </subcellularLocation>
</comment>
<gene>
    <name evidence="12" type="primary">RvY_00904-1</name>
    <name evidence="12" type="synonym">RvY_00904.1</name>
    <name evidence="12" type="ORF">RvY_00904</name>
</gene>
<dbReference type="OrthoDB" id="1483400at2759"/>
<dbReference type="CDD" id="cd02520">
    <property type="entry name" value="Glucosylceramide_synthase"/>
    <property type="match status" value="1"/>
</dbReference>
<keyword evidence="7" id="KW-0808">Transferase</keyword>
<comment type="pathway">
    <text evidence="2">Lipid metabolism; sphingolipid metabolism.</text>
</comment>
<sequence length="623" mass="69678">MYHSGSILDILGVGLSIFIIIFWIGVWHVHLISIMYGKWRLHRSVTVQISSSDAGAGGETIKLHHKTKDCSVEVYSSDGVQLKQQQTDGGGSGTDSTIIQVHSDGEERSLTLFNTGMLPGVSVLKPLVGIDQYLLQNLETFFTMAYPKFELLFCVPDESDAAIMVVHSLMRKYPAVDARLFIGGENIGVNPKINNMMPAYRNAKYDLILVSDSAIMMREDTLLDMVSTMILPEVDKKQSQSRLYCLWRWVRNRGPTHGVGLVHQMPFSMDREEFGFPACLEKVYFGSAHARIYLAADAVGINCPTGMSALMRKHLLENKGGMAAFGKYLAEDYFFAKAITDQGWGISISSQPAWQNSAVCDLAHFQDRLDRWAKLRFAMVPLATLLEPFQECVLLGILASLAVSFLTDMSALGIFLLHVITWFLLDWTLLRTVQFHRLSYSKLDFIISWIFREVTSPVLFAKALLRPQIKWKNGYYRLKWGGLAEVIKTPHIELPVSSGLAVGPDLSSTDCNEFRIECSDLQPLTSSLGDNDELLSQQSLNGQEVPLGRFDLLGENEGEVLSASPSKSTAYRSRHVRSRSLPQRNPLLSVLSTISHKFHRGTTCDDLATESLSFLTKSERDIF</sequence>
<dbReference type="UniPathway" id="UPA00222"/>
<organism evidence="12 13">
    <name type="scientific">Ramazzottius varieornatus</name>
    <name type="common">Water bear</name>
    <name type="synonym">Tardigrade</name>
    <dbReference type="NCBI Taxonomy" id="947166"/>
    <lineage>
        <taxon>Eukaryota</taxon>
        <taxon>Metazoa</taxon>
        <taxon>Ecdysozoa</taxon>
        <taxon>Tardigrada</taxon>
        <taxon>Eutardigrada</taxon>
        <taxon>Parachela</taxon>
        <taxon>Hypsibioidea</taxon>
        <taxon>Ramazzottiidae</taxon>
        <taxon>Ramazzottius</taxon>
    </lineage>
</organism>
<evidence type="ECO:0000256" key="11">
    <source>
        <dbReference type="SAM" id="Phobius"/>
    </source>
</evidence>
<name>A0A1D1UEU0_RAMVA</name>
<keyword evidence="10 11" id="KW-0472">Membrane</keyword>
<keyword evidence="13" id="KW-1185">Reference proteome</keyword>
<evidence type="ECO:0000256" key="9">
    <source>
        <dbReference type="ARBA" id="ARBA00022989"/>
    </source>
</evidence>
<feature type="transmembrane region" description="Helical" evidence="11">
    <location>
        <begin position="12"/>
        <end position="36"/>
    </location>
</feature>
<evidence type="ECO:0000256" key="3">
    <source>
        <dbReference type="ARBA" id="ARBA00004991"/>
    </source>
</evidence>
<dbReference type="EMBL" id="BDGG01000001">
    <property type="protein sequence ID" value="GAU88156.1"/>
    <property type="molecule type" value="Genomic_DNA"/>
</dbReference>
<keyword evidence="9 11" id="KW-1133">Transmembrane helix</keyword>
<proteinExistence type="inferred from homology"/>
<evidence type="ECO:0000256" key="4">
    <source>
        <dbReference type="ARBA" id="ARBA00006739"/>
    </source>
</evidence>
<keyword evidence="6" id="KW-0328">Glycosyltransferase</keyword>
<comment type="caution">
    <text evidence="12">The sequence shown here is derived from an EMBL/GenBank/DDBJ whole genome shotgun (WGS) entry which is preliminary data.</text>
</comment>
<dbReference type="SUPFAM" id="SSF53448">
    <property type="entry name" value="Nucleotide-diphospho-sugar transferases"/>
    <property type="match status" value="1"/>
</dbReference>
<evidence type="ECO:0000313" key="13">
    <source>
        <dbReference type="Proteomes" id="UP000186922"/>
    </source>
</evidence>
<dbReference type="EC" id="2.4.1.80" evidence="5"/>
<dbReference type="PANTHER" id="PTHR12726:SF0">
    <property type="entry name" value="CERAMIDE GLUCOSYLTRANSFERASE"/>
    <property type="match status" value="1"/>
</dbReference>
<comment type="pathway">
    <text evidence="3">Sphingolipid metabolism.</text>
</comment>
<dbReference type="PANTHER" id="PTHR12726">
    <property type="entry name" value="CERAMIDE GLUCOSYLTRANSFERASE"/>
    <property type="match status" value="1"/>
</dbReference>
<evidence type="ECO:0000256" key="2">
    <source>
        <dbReference type="ARBA" id="ARBA00004760"/>
    </source>
</evidence>
<dbReference type="GO" id="GO:0008120">
    <property type="term" value="F:ceramide glucosyltransferase activity"/>
    <property type="evidence" value="ECO:0007669"/>
    <property type="project" value="UniProtKB-EC"/>
</dbReference>
<evidence type="ECO:0000256" key="10">
    <source>
        <dbReference type="ARBA" id="ARBA00023136"/>
    </source>
</evidence>
<evidence type="ECO:0000256" key="6">
    <source>
        <dbReference type="ARBA" id="ARBA00022676"/>
    </source>
</evidence>
<dbReference type="AlphaFoldDB" id="A0A1D1UEU0"/>
<keyword evidence="8 11" id="KW-0812">Transmembrane</keyword>